<dbReference type="Proteomes" id="UP000245657">
    <property type="component" value="Unassembled WGS sequence"/>
</dbReference>
<dbReference type="GO" id="GO:0006935">
    <property type="term" value="P:chemotaxis"/>
    <property type="evidence" value="ECO:0007669"/>
    <property type="project" value="InterPro"/>
</dbReference>
<reference evidence="2 3" key="1">
    <citation type="submission" date="2018-05" db="EMBL/GenBank/DDBJ databases">
        <title>Draft genome of Methanospirillum lacunae Ki8-1.</title>
        <authorList>
            <person name="Dueholm M.S."/>
            <person name="Nielsen P.H."/>
            <person name="Bakmann L.F."/>
            <person name="Otzen D.E."/>
        </authorList>
    </citation>
    <scope>NUCLEOTIDE SEQUENCE [LARGE SCALE GENOMIC DNA]</scope>
    <source>
        <strain evidence="2 3">Ki8-1</strain>
    </source>
</reference>
<dbReference type="Gene3D" id="2.40.50.180">
    <property type="entry name" value="CheA-289, Domain 4"/>
    <property type="match status" value="1"/>
</dbReference>
<dbReference type="PROSITE" id="PS50851">
    <property type="entry name" value="CHEW"/>
    <property type="match status" value="1"/>
</dbReference>
<name>A0A2V2N4B5_9EURY</name>
<dbReference type="GO" id="GO:0005829">
    <property type="term" value="C:cytosol"/>
    <property type="evidence" value="ECO:0007669"/>
    <property type="project" value="TreeGrafter"/>
</dbReference>
<dbReference type="Gene3D" id="2.30.30.40">
    <property type="entry name" value="SH3 Domains"/>
    <property type="match status" value="1"/>
</dbReference>
<dbReference type="GO" id="GO:0007165">
    <property type="term" value="P:signal transduction"/>
    <property type="evidence" value="ECO:0007669"/>
    <property type="project" value="InterPro"/>
</dbReference>
<evidence type="ECO:0000313" key="2">
    <source>
        <dbReference type="EMBL" id="PWR71047.1"/>
    </source>
</evidence>
<dbReference type="SMART" id="SM00260">
    <property type="entry name" value="CheW"/>
    <property type="match status" value="1"/>
</dbReference>
<evidence type="ECO:0000313" key="3">
    <source>
        <dbReference type="Proteomes" id="UP000245657"/>
    </source>
</evidence>
<proteinExistence type="predicted"/>
<dbReference type="InterPro" id="IPR002545">
    <property type="entry name" value="CheW-lke_dom"/>
</dbReference>
<sequence>MGSLQNEEELQIVEFLLGKNKFALNLFDVKEIVEYTRITPIPGSGKYIKGIIDLRGEITTIIDLKAKLEIISSKDHQDQSRIIVIDSSVTKSKTGILVDDVTTVLSITESEIEKKVCDENGSSFILGVIRHKQGDKESDHVELVIWLDIPGLLKEMGQ</sequence>
<comment type="caution">
    <text evidence="2">The sequence shown here is derived from an EMBL/GenBank/DDBJ whole genome shotgun (WGS) entry which is preliminary data.</text>
</comment>
<keyword evidence="3" id="KW-1185">Reference proteome</keyword>
<protein>
    <submittedName>
        <fullName evidence="2">Chemotaxis protein CheW</fullName>
    </submittedName>
</protein>
<dbReference type="EMBL" id="QGMY01000009">
    <property type="protein sequence ID" value="PWR71047.1"/>
    <property type="molecule type" value="Genomic_DNA"/>
</dbReference>
<organism evidence="2 3">
    <name type="scientific">Methanospirillum lacunae</name>
    <dbReference type="NCBI Taxonomy" id="668570"/>
    <lineage>
        <taxon>Archaea</taxon>
        <taxon>Methanobacteriati</taxon>
        <taxon>Methanobacteriota</taxon>
        <taxon>Stenosarchaea group</taxon>
        <taxon>Methanomicrobia</taxon>
        <taxon>Methanomicrobiales</taxon>
        <taxon>Methanospirillaceae</taxon>
        <taxon>Methanospirillum</taxon>
    </lineage>
</organism>
<dbReference type="Pfam" id="PF01584">
    <property type="entry name" value="CheW"/>
    <property type="match status" value="1"/>
</dbReference>
<dbReference type="OrthoDB" id="115049at2157"/>
<feature type="domain" description="CheW-like" evidence="1">
    <location>
        <begin position="9"/>
        <end position="158"/>
    </location>
</feature>
<dbReference type="PANTHER" id="PTHR22617">
    <property type="entry name" value="CHEMOTAXIS SENSOR HISTIDINE KINASE-RELATED"/>
    <property type="match status" value="1"/>
</dbReference>
<dbReference type="SUPFAM" id="SSF50341">
    <property type="entry name" value="CheW-like"/>
    <property type="match status" value="1"/>
</dbReference>
<dbReference type="PANTHER" id="PTHR22617:SF23">
    <property type="entry name" value="CHEMOTAXIS PROTEIN CHEW"/>
    <property type="match status" value="1"/>
</dbReference>
<gene>
    <name evidence="2" type="ORF">DK846_13365</name>
</gene>
<dbReference type="InterPro" id="IPR036061">
    <property type="entry name" value="CheW-like_dom_sf"/>
</dbReference>
<dbReference type="InterPro" id="IPR039315">
    <property type="entry name" value="CheW"/>
</dbReference>
<accession>A0A2V2N4B5</accession>
<dbReference type="AlphaFoldDB" id="A0A2V2N4B5"/>
<evidence type="ECO:0000259" key="1">
    <source>
        <dbReference type="PROSITE" id="PS50851"/>
    </source>
</evidence>